<dbReference type="KEGG" id="alf:CFBP5473_11940"/>
<gene>
    <name evidence="3" type="ORF">CFBP5473_11940</name>
    <name evidence="4" type="ORF">J5285_07790</name>
</gene>
<organism evidence="3 5">
    <name type="scientific">Agrobacterium larrymoorei</name>
    <dbReference type="NCBI Taxonomy" id="160699"/>
    <lineage>
        <taxon>Bacteria</taxon>
        <taxon>Pseudomonadati</taxon>
        <taxon>Pseudomonadota</taxon>
        <taxon>Alphaproteobacteria</taxon>
        <taxon>Hyphomicrobiales</taxon>
        <taxon>Rhizobiaceae</taxon>
        <taxon>Rhizobium/Agrobacterium group</taxon>
        <taxon>Agrobacterium</taxon>
    </lineage>
</organism>
<dbReference type="PRINTS" id="PR01270">
    <property type="entry name" value="HDASUPER"/>
</dbReference>
<dbReference type="EMBL" id="CP072167">
    <property type="protein sequence ID" value="QYA05996.1"/>
    <property type="molecule type" value="Genomic_DNA"/>
</dbReference>
<evidence type="ECO:0000256" key="1">
    <source>
        <dbReference type="ARBA" id="ARBA00005947"/>
    </source>
</evidence>
<dbReference type="InterPro" id="IPR037138">
    <property type="entry name" value="His_deacetylse_dom_sf"/>
</dbReference>
<dbReference type="InterPro" id="IPR023801">
    <property type="entry name" value="His_deacetylse_dom"/>
</dbReference>
<dbReference type="InterPro" id="IPR000286">
    <property type="entry name" value="HDACs"/>
</dbReference>
<dbReference type="InterPro" id="IPR023696">
    <property type="entry name" value="Ureohydrolase_dom_sf"/>
</dbReference>
<feature type="domain" description="Histone deacetylase" evidence="2">
    <location>
        <begin position="20"/>
        <end position="305"/>
    </location>
</feature>
<evidence type="ECO:0000313" key="4">
    <source>
        <dbReference type="EMBL" id="QYA05996.1"/>
    </source>
</evidence>
<name>A0A4D7DPP5_9HYPH</name>
<dbReference type="PANTHER" id="PTHR10625">
    <property type="entry name" value="HISTONE DEACETYLASE HDAC1-RELATED"/>
    <property type="match status" value="1"/>
</dbReference>
<sequence length="311" mass="34240">MATRLYEHPIFLEHITPDGHPERPDRLRSLNIALEHPNFERLDRREAPQANEDAVLLTHPESHLISVMRQIPEEDGEINRIEADTYASPKSLQAALTGIGAAMAAVDDVFKGAADNVFVASRPPGHHAEAEKAMGFCLFNNAAIAARHAQKVHGAERVAIVDWDVHHGNGTQDIFWNDASVLFCSTHQMPLYPWSGDKNETGAKNNIVNAPLSPNTGSDHFREAFKSRVLPAIADFSPDLIIISAGFDAHHRDPLSHINLVGEDFDWATGRILEMADKYAGNRVVSLLEGGYDLEGLAESAAMHILRMMKG</sequence>
<dbReference type="Gene3D" id="3.40.800.20">
    <property type="entry name" value="Histone deacetylase domain"/>
    <property type="match status" value="1"/>
</dbReference>
<dbReference type="Pfam" id="PF00850">
    <property type="entry name" value="Hist_deacetyl"/>
    <property type="match status" value="1"/>
</dbReference>
<evidence type="ECO:0000259" key="2">
    <source>
        <dbReference type="Pfam" id="PF00850"/>
    </source>
</evidence>
<dbReference type="SUPFAM" id="SSF52768">
    <property type="entry name" value="Arginase/deacetylase"/>
    <property type="match status" value="1"/>
</dbReference>
<dbReference type="OrthoDB" id="9808367at2"/>
<dbReference type="CDD" id="cd11599">
    <property type="entry name" value="HDAC_classII_2"/>
    <property type="match status" value="1"/>
</dbReference>
<proteinExistence type="inferred from homology"/>
<dbReference type="GO" id="GO:0040029">
    <property type="term" value="P:epigenetic regulation of gene expression"/>
    <property type="evidence" value="ECO:0007669"/>
    <property type="project" value="TreeGrafter"/>
</dbReference>
<accession>A0A4D7DPP5</accession>
<reference evidence="3 5" key="1">
    <citation type="submission" date="2019-04" db="EMBL/GenBank/DDBJ databases">
        <title>Complete genome sequence of Agrobacterium larrymoorei CFBP5473.</title>
        <authorList>
            <person name="Haryono M."/>
            <person name="Chou L."/>
            <person name="Lin Y.-C."/>
            <person name="Lai E.-M."/>
            <person name="Kuo C.-H."/>
        </authorList>
    </citation>
    <scope>NUCLEOTIDE SEQUENCE [LARGE SCALE GENOMIC DNA]</scope>
    <source>
        <strain evidence="3 5">CFBP5473</strain>
    </source>
</reference>
<dbReference type="GO" id="GO:0004407">
    <property type="term" value="F:histone deacetylase activity"/>
    <property type="evidence" value="ECO:0007669"/>
    <property type="project" value="TreeGrafter"/>
</dbReference>
<comment type="similarity">
    <text evidence="1">Belongs to the histone deacetylase family.</text>
</comment>
<dbReference type="PANTHER" id="PTHR10625:SF10">
    <property type="entry name" value="HISTONE DEACETYLASE HDAC1"/>
    <property type="match status" value="1"/>
</dbReference>
<evidence type="ECO:0000313" key="3">
    <source>
        <dbReference type="EMBL" id="QCI98541.1"/>
    </source>
</evidence>
<dbReference type="AlphaFoldDB" id="A0A4D7DPP5"/>
<dbReference type="STRING" id="1367849.GCA_000518585_04525"/>
<protein>
    <submittedName>
        <fullName evidence="3">Histone deacetylase family protein</fullName>
    </submittedName>
</protein>
<reference evidence="4 6" key="2">
    <citation type="submission" date="2021-03" db="EMBL/GenBank/DDBJ databases">
        <title>Rapid diversification of plasmids in a genus of pathogenic and nitrogen fixing bacteria.</title>
        <authorList>
            <person name="Weisberg A.J."/>
            <person name="Miller M."/>
            <person name="Ream W."/>
            <person name="Grunwald N.J."/>
            <person name="Chang J.H."/>
        </authorList>
    </citation>
    <scope>NUCLEOTIDE SEQUENCE [LARGE SCALE GENOMIC DNA]</scope>
    <source>
        <strain evidence="4 6">AF3.44</strain>
    </source>
</reference>
<evidence type="ECO:0000313" key="6">
    <source>
        <dbReference type="Proteomes" id="UP000826513"/>
    </source>
</evidence>
<dbReference type="Proteomes" id="UP000826513">
    <property type="component" value="Chromosome 1"/>
</dbReference>
<dbReference type="Proteomes" id="UP000298545">
    <property type="component" value="Chromosome circular"/>
</dbReference>
<dbReference type="RefSeq" id="WP_027677032.1">
    <property type="nucleotide sequence ID" value="NZ_CP039691.1"/>
</dbReference>
<evidence type="ECO:0000313" key="5">
    <source>
        <dbReference type="Proteomes" id="UP000298545"/>
    </source>
</evidence>
<keyword evidence="6" id="KW-1185">Reference proteome</keyword>
<dbReference type="EMBL" id="CP039691">
    <property type="protein sequence ID" value="QCI98541.1"/>
    <property type="molecule type" value="Genomic_DNA"/>
</dbReference>